<dbReference type="InterPro" id="IPR013785">
    <property type="entry name" value="Aldolase_TIM"/>
</dbReference>
<dbReference type="NCBIfam" id="NF006762">
    <property type="entry name" value="PRK09283.1"/>
    <property type="match status" value="1"/>
</dbReference>
<accession>A0AAV9IIW8</accession>
<keyword evidence="6 10" id="KW-0456">Lyase</keyword>
<sequence>MWCLLFLVTESCKPSVGGKYNKGSRLHKAWYGSPLLGRRQVVVCKRHGKGGCPELSSGYRMTVEQAKNSQPKKQTPGIPPIDDSLLSSRPRRNRKTEAIRSLVRETILLPQHLVYPIFIHADSYVKPISSMPDCHVHSIPSLLEQVELAHQWGVQNVILFPKIDASLKSNTADECYNPNGLVPRAIHEIKRKFPQVMVWTDIALDPYSSMGHDGIVGDIVQGNQKQTVILNDETVEQLCRQALCHAAAGADVVAPSDMMDGRVGAIRRSLDAHGYSYVSICSYTAKYASSFYGPFRDALESAPADMPGVPKDKKTYQMDPGNAWEACREMELDEHEGADMLMVKPGLPYLDIIRLMREHTTLPIVVYQVSGEYAMIKAAAQQGWLDEKQCVLESLLCFRRAGANAILTYFAKDAAKWLVEEQGIARK</sequence>
<organism evidence="14 15">
    <name type="scientific">Galdieria yellowstonensis</name>
    <dbReference type="NCBI Taxonomy" id="3028027"/>
    <lineage>
        <taxon>Eukaryota</taxon>
        <taxon>Rhodophyta</taxon>
        <taxon>Bangiophyceae</taxon>
        <taxon>Galdieriales</taxon>
        <taxon>Galdieriaceae</taxon>
        <taxon>Galdieria</taxon>
    </lineage>
</organism>
<feature type="signal peptide" evidence="13">
    <location>
        <begin position="1"/>
        <end position="18"/>
    </location>
</feature>
<dbReference type="SMART" id="SM01004">
    <property type="entry name" value="ALAD"/>
    <property type="match status" value="1"/>
</dbReference>
<name>A0AAV9IIW8_9RHOD</name>
<comment type="caution">
    <text evidence="14">The sequence shown here is derived from an EMBL/GenBank/DDBJ whole genome shotgun (WGS) entry which is preliminary data.</text>
</comment>
<dbReference type="GO" id="GO:0004655">
    <property type="term" value="F:porphobilinogen synthase activity"/>
    <property type="evidence" value="ECO:0007669"/>
    <property type="project" value="UniProtKB-EC"/>
</dbReference>
<dbReference type="GO" id="GO:0008270">
    <property type="term" value="F:zinc ion binding"/>
    <property type="evidence" value="ECO:0007669"/>
    <property type="project" value="TreeGrafter"/>
</dbReference>
<evidence type="ECO:0000256" key="4">
    <source>
        <dbReference type="ARBA" id="ARBA00020771"/>
    </source>
</evidence>
<dbReference type="PROSITE" id="PS00169">
    <property type="entry name" value="D_ALA_DEHYDRATASE"/>
    <property type="match status" value="1"/>
</dbReference>
<reference evidence="14 15" key="1">
    <citation type="submission" date="2022-07" db="EMBL/GenBank/DDBJ databases">
        <title>Genome-wide signatures of adaptation to extreme environments.</title>
        <authorList>
            <person name="Cho C.H."/>
            <person name="Yoon H.S."/>
        </authorList>
    </citation>
    <scope>NUCLEOTIDE SEQUENCE [LARGE SCALE GENOMIC DNA]</scope>
    <source>
        <strain evidence="14 15">108.79 E11</strain>
    </source>
</reference>
<evidence type="ECO:0000256" key="10">
    <source>
        <dbReference type="RuleBase" id="RU000515"/>
    </source>
</evidence>
<comment type="function">
    <text evidence="8">Catalyzes an early step in the biosynthesis of tetrapyrroles. Binds two molecules of 5-aminolevulinate per subunit, each at a distinct site, and catalyzes their condensation to form porphobilinogen.</text>
</comment>
<evidence type="ECO:0000256" key="1">
    <source>
        <dbReference type="ARBA" id="ARBA00004694"/>
    </source>
</evidence>
<evidence type="ECO:0000256" key="7">
    <source>
        <dbReference type="ARBA" id="ARBA00023244"/>
    </source>
</evidence>
<dbReference type="EMBL" id="JANCYU010000051">
    <property type="protein sequence ID" value="KAK4527385.1"/>
    <property type="molecule type" value="Genomic_DNA"/>
</dbReference>
<dbReference type="InterPro" id="IPR030656">
    <property type="entry name" value="ALAD_AS"/>
</dbReference>
<evidence type="ECO:0000256" key="12">
    <source>
        <dbReference type="SAM" id="MobiDB-lite"/>
    </source>
</evidence>
<dbReference type="Pfam" id="PF00490">
    <property type="entry name" value="ALAD"/>
    <property type="match status" value="1"/>
</dbReference>
<evidence type="ECO:0000256" key="8">
    <source>
        <dbReference type="ARBA" id="ARBA00025628"/>
    </source>
</evidence>
<evidence type="ECO:0000256" key="13">
    <source>
        <dbReference type="SAM" id="SignalP"/>
    </source>
</evidence>
<dbReference type="GO" id="GO:0006783">
    <property type="term" value="P:heme biosynthetic process"/>
    <property type="evidence" value="ECO:0007669"/>
    <property type="project" value="UniProtKB-KW"/>
</dbReference>
<feature type="chain" id="PRO_5043608838" description="Delta-aminolevulinic acid dehydratase" evidence="13">
    <location>
        <begin position="19"/>
        <end position="427"/>
    </location>
</feature>
<keyword evidence="13" id="KW-0732">Signal</keyword>
<gene>
    <name evidence="14" type="ORF">GAYE_SCF39G5307</name>
</gene>
<dbReference type="PRINTS" id="PR00144">
    <property type="entry name" value="DALDHYDRTASE"/>
</dbReference>
<evidence type="ECO:0000256" key="11">
    <source>
        <dbReference type="RuleBase" id="RU004161"/>
    </source>
</evidence>
<evidence type="ECO:0000256" key="2">
    <source>
        <dbReference type="ARBA" id="ARBA00008055"/>
    </source>
</evidence>
<evidence type="ECO:0000256" key="5">
    <source>
        <dbReference type="ARBA" id="ARBA00023133"/>
    </source>
</evidence>
<evidence type="ECO:0000256" key="6">
    <source>
        <dbReference type="ARBA" id="ARBA00023239"/>
    </source>
</evidence>
<dbReference type="PANTHER" id="PTHR11458">
    <property type="entry name" value="DELTA-AMINOLEVULINIC ACID DEHYDRATASE"/>
    <property type="match status" value="1"/>
</dbReference>
<comment type="subunit">
    <text evidence="10">Homooctamer.</text>
</comment>
<evidence type="ECO:0000313" key="15">
    <source>
        <dbReference type="Proteomes" id="UP001300502"/>
    </source>
</evidence>
<dbReference type="Proteomes" id="UP001300502">
    <property type="component" value="Unassembled WGS sequence"/>
</dbReference>
<proteinExistence type="inferred from homology"/>
<dbReference type="InterPro" id="IPR001731">
    <property type="entry name" value="ALAD"/>
</dbReference>
<dbReference type="AlphaFoldDB" id="A0AAV9IIW8"/>
<comment type="catalytic activity">
    <reaction evidence="9 10">
        <text>2 5-aminolevulinate = porphobilinogen + 2 H2O + H(+)</text>
        <dbReference type="Rhea" id="RHEA:24064"/>
        <dbReference type="ChEBI" id="CHEBI:15377"/>
        <dbReference type="ChEBI" id="CHEBI:15378"/>
        <dbReference type="ChEBI" id="CHEBI:58126"/>
        <dbReference type="ChEBI" id="CHEBI:356416"/>
        <dbReference type="EC" id="4.2.1.24"/>
    </reaction>
</comment>
<feature type="region of interest" description="Disordered" evidence="12">
    <location>
        <begin position="67"/>
        <end position="92"/>
    </location>
</feature>
<keyword evidence="7 10" id="KW-0627">Porphyrin biosynthesis</keyword>
<comment type="similarity">
    <text evidence="2 11">Belongs to the ALAD family.</text>
</comment>
<keyword evidence="5" id="KW-0350">Heme biosynthesis</keyword>
<evidence type="ECO:0000256" key="9">
    <source>
        <dbReference type="ARBA" id="ARBA00047651"/>
    </source>
</evidence>
<dbReference type="Gene3D" id="3.20.20.70">
    <property type="entry name" value="Aldolase class I"/>
    <property type="match status" value="1"/>
</dbReference>
<protein>
    <recommendedName>
        <fullName evidence="4 10">Delta-aminolevulinic acid dehydratase</fullName>
        <ecNumber evidence="3 10">4.2.1.24</ecNumber>
    </recommendedName>
</protein>
<comment type="pathway">
    <text evidence="1">Porphyrin-containing compound metabolism; protoporphyrin-IX biosynthesis; coproporphyrinogen-III from 5-aminolevulinate: step 1/4.</text>
</comment>
<dbReference type="SUPFAM" id="SSF51569">
    <property type="entry name" value="Aldolase"/>
    <property type="match status" value="1"/>
</dbReference>
<keyword evidence="15" id="KW-1185">Reference proteome</keyword>
<dbReference type="FunFam" id="3.20.20.70:FF:000019">
    <property type="entry name" value="Delta-aminolevulinic acid dehydratase"/>
    <property type="match status" value="1"/>
</dbReference>
<dbReference type="PANTHER" id="PTHR11458:SF0">
    <property type="entry name" value="DELTA-AMINOLEVULINIC ACID DEHYDRATASE"/>
    <property type="match status" value="1"/>
</dbReference>
<dbReference type="EC" id="4.2.1.24" evidence="3 10"/>
<evidence type="ECO:0000313" key="14">
    <source>
        <dbReference type="EMBL" id="KAK4527385.1"/>
    </source>
</evidence>
<dbReference type="CDD" id="cd04823">
    <property type="entry name" value="ALAD_PBGS_aspartate_rich"/>
    <property type="match status" value="1"/>
</dbReference>
<evidence type="ECO:0000256" key="3">
    <source>
        <dbReference type="ARBA" id="ARBA00012053"/>
    </source>
</evidence>
<dbReference type="GO" id="GO:0005829">
    <property type="term" value="C:cytosol"/>
    <property type="evidence" value="ECO:0007669"/>
    <property type="project" value="TreeGrafter"/>
</dbReference>